<dbReference type="InterPro" id="IPR000210">
    <property type="entry name" value="BTB/POZ_dom"/>
</dbReference>
<keyword evidence="4" id="KW-1185">Reference proteome</keyword>
<accession>A0A8X6S1X8</accession>
<comment type="caution">
    <text evidence="3">The sequence shown here is derived from an EMBL/GenBank/DDBJ whole genome shotgun (WGS) entry which is preliminary data.</text>
</comment>
<proteinExistence type="predicted"/>
<sequence>MSCTVLIAKVSLWLIDWESQGGARDLFQTQNLSLTTRTSSNADKKIEYVFEKTDVTKTSLKDDALAMYMNDVLTDVKLRTNSEIFPVHKFVLSARFPVFSKDMKEIKDLDAATVRRMLLLRTVWSHLYSAACKYRISPPSSRRTSNSCDASQRALGQRAGGIAAESEKRSTIGSRCTP</sequence>
<dbReference type="PROSITE" id="PS50097">
    <property type="entry name" value="BTB"/>
    <property type="match status" value="1"/>
</dbReference>
<organism evidence="3 4">
    <name type="scientific">Trichonephila clavipes</name>
    <name type="common">Golden silk orbweaver</name>
    <name type="synonym">Nephila clavipes</name>
    <dbReference type="NCBI Taxonomy" id="2585209"/>
    <lineage>
        <taxon>Eukaryota</taxon>
        <taxon>Metazoa</taxon>
        <taxon>Ecdysozoa</taxon>
        <taxon>Arthropoda</taxon>
        <taxon>Chelicerata</taxon>
        <taxon>Arachnida</taxon>
        <taxon>Araneae</taxon>
        <taxon>Araneomorphae</taxon>
        <taxon>Entelegynae</taxon>
        <taxon>Araneoidea</taxon>
        <taxon>Nephilidae</taxon>
        <taxon>Trichonephila</taxon>
    </lineage>
</organism>
<evidence type="ECO:0000259" key="2">
    <source>
        <dbReference type="PROSITE" id="PS50097"/>
    </source>
</evidence>
<dbReference type="Pfam" id="PF00651">
    <property type="entry name" value="BTB"/>
    <property type="match status" value="1"/>
</dbReference>
<feature type="domain" description="BTB" evidence="2">
    <location>
        <begin position="74"/>
        <end position="99"/>
    </location>
</feature>
<evidence type="ECO:0000313" key="3">
    <source>
        <dbReference type="EMBL" id="GFY04276.1"/>
    </source>
</evidence>
<feature type="region of interest" description="Disordered" evidence="1">
    <location>
        <begin position="157"/>
        <end position="178"/>
    </location>
</feature>
<dbReference type="AlphaFoldDB" id="A0A8X6S1X8"/>
<evidence type="ECO:0000256" key="1">
    <source>
        <dbReference type="SAM" id="MobiDB-lite"/>
    </source>
</evidence>
<dbReference type="CDD" id="cd18186">
    <property type="entry name" value="BTB_POZ_ZBTB_KLHL-like"/>
    <property type="match status" value="1"/>
</dbReference>
<dbReference type="Gene3D" id="3.30.710.10">
    <property type="entry name" value="Potassium Channel Kv1.1, Chain A"/>
    <property type="match status" value="1"/>
</dbReference>
<dbReference type="InterPro" id="IPR011333">
    <property type="entry name" value="SKP1/BTB/POZ_sf"/>
</dbReference>
<name>A0A8X6S1X8_TRICX</name>
<dbReference type="EMBL" id="BMAU01021244">
    <property type="protein sequence ID" value="GFY04276.1"/>
    <property type="molecule type" value="Genomic_DNA"/>
</dbReference>
<dbReference type="Proteomes" id="UP000887159">
    <property type="component" value="Unassembled WGS sequence"/>
</dbReference>
<protein>
    <recommendedName>
        <fullName evidence="2">BTB domain-containing protein</fullName>
    </recommendedName>
</protein>
<gene>
    <name evidence="3" type="ORF">TNCV_4413641</name>
</gene>
<dbReference type="SUPFAM" id="SSF54695">
    <property type="entry name" value="POZ domain"/>
    <property type="match status" value="1"/>
</dbReference>
<reference evidence="3" key="1">
    <citation type="submission" date="2020-08" db="EMBL/GenBank/DDBJ databases">
        <title>Multicomponent nature underlies the extraordinary mechanical properties of spider dragline silk.</title>
        <authorList>
            <person name="Kono N."/>
            <person name="Nakamura H."/>
            <person name="Mori M."/>
            <person name="Yoshida Y."/>
            <person name="Ohtoshi R."/>
            <person name="Malay A.D."/>
            <person name="Moran D.A.P."/>
            <person name="Tomita M."/>
            <person name="Numata K."/>
            <person name="Arakawa K."/>
        </authorList>
    </citation>
    <scope>NUCLEOTIDE SEQUENCE</scope>
</reference>
<evidence type="ECO:0000313" key="4">
    <source>
        <dbReference type="Proteomes" id="UP000887159"/>
    </source>
</evidence>